<dbReference type="InterPro" id="IPR048365">
    <property type="entry name" value="TNP-like_RNaseH_N"/>
</dbReference>
<reference evidence="5" key="1">
    <citation type="submission" date="2022-08" db="UniProtKB">
        <authorList>
            <consortium name="EnsemblMetazoa"/>
        </authorList>
    </citation>
    <scope>IDENTIFICATION</scope>
    <source>
        <strain evidence="5">Israel</strain>
    </source>
</reference>
<evidence type="ECO:0000259" key="1">
    <source>
        <dbReference type="Pfam" id="PF12017"/>
    </source>
</evidence>
<dbReference type="AlphaFoldDB" id="A0A1B0DPB1"/>
<dbReference type="InterPro" id="IPR048366">
    <property type="entry name" value="TNP-like_GBD"/>
</dbReference>
<feature type="domain" description="THAP9-like helix-turn-helix" evidence="1">
    <location>
        <begin position="119"/>
        <end position="188"/>
    </location>
</feature>
<dbReference type="EMBL" id="AJVK01008014">
    <property type="status" value="NOT_ANNOTATED_CDS"/>
    <property type="molecule type" value="Genomic_DNA"/>
</dbReference>
<feature type="domain" description="Transposable element P transposase-like RNase H" evidence="2">
    <location>
        <begin position="197"/>
        <end position="325"/>
    </location>
</feature>
<dbReference type="InterPro" id="IPR048367">
    <property type="entry name" value="TNP-like_RNaseH_C"/>
</dbReference>
<dbReference type="Pfam" id="PF12017">
    <property type="entry name" value="Tnp_P_element"/>
    <property type="match status" value="1"/>
</dbReference>
<dbReference type="EnsemblMetazoa" id="PPAI010347-RA">
    <property type="protein sequence ID" value="PPAI010347-PA"/>
    <property type="gene ID" value="PPAI010347"/>
</dbReference>
<dbReference type="VEuPathDB" id="VectorBase:PPAI010347"/>
<dbReference type="Pfam" id="PF21789">
    <property type="entry name" value="TNP-like_RNaseH_C"/>
    <property type="match status" value="1"/>
</dbReference>
<dbReference type="Proteomes" id="UP000092462">
    <property type="component" value="Unassembled WGS sequence"/>
</dbReference>
<evidence type="ECO:0000259" key="2">
    <source>
        <dbReference type="Pfam" id="PF21787"/>
    </source>
</evidence>
<evidence type="ECO:0000313" key="6">
    <source>
        <dbReference type="Proteomes" id="UP000092462"/>
    </source>
</evidence>
<accession>A0A1B0DPB1</accession>
<keyword evidence="6" id="KW-1185">Reference proteome</keyword>
<name>A0A1B0DPB1_PHLPP</name>
<proteinExistence type="predicted"/>
<feature type="domain" description="Transposable element P transposase-like RNase H C-terminal" evidence="4">
    <location>
        <begin position="518"/>
        <end position="552"/>
    </location>
</feature>
<protein>
    <recommendedName>
        <fullName evidence="7">THAP-type domain-containing protein</fullName>
    </recommendedName>
</protein>
<organism evidence="5 6">
    <name type="scientific">Phlebotomus papatasi</name>
    <name type="common">Sandfly</name>
    <dbReference type="NCBI Taxonomy" id="29031"/>
    <lineage>
        <taxon>Eukaryota</taxon>
        <taxon>Metazoa</taxon>
        <taxon>Ecdysozoa</taxon>
        <taxon>Arthropoda</taxon>
        <taxon>Hexapoda</taxon>
        <taxon>Insecta</taxon>
        <taxon>Pterygota</taxon>
        <taxon>Neoptera</taxon>
        <taxon>Endopterygota</taxon>
        <taxon>Diptera</taxon>
        <taxon>Nematocera</taxon>
        <taxon>Psychodoidea</taxon>
        <taxon>Psychodidae</taxon>
        <taxon>Phlebotomus</taxon>
        <taxon>Phlebotomus</taxon>
    </lineage>
</organism>
<feature type="domain" description="Transposable element P transposase-like GTP-binding insertion" evidence="3">
    <location>
        <begin position="353"/>
        <end position="470"/>
    </location>
</feature>
<dbReference type="PANTHER" id="PTHR47577:SF2">
    <property type="entry name" value="THAP DOMAIN CONTAINING 9"/>
    <property type="match status" value="1"/>
</dbReference>
<evidence type="ECO:0000259" key="4">
    <source>
        <dbReference type="Pfam" id="PF21789"/>
    </source>
</evidence>
<evidence type="ECO:0008006" key="7">
    <source>
        <dbReference type="Google" id="ProtNLM"/>
    </source>
</evidence>
<dbReference type="VEuPathDB" id="VectorBase:PPAPM1_006587"/>
<evidence type="ECO:0000313" key="5">
    <source>
        <dbReference type="EnsemblMetazoa" id="PPAI010347-PA"/>
    </source>
</evidence>
<dbReference type="Pfam" id="PF21788">
    <property type="entry name" value="TNP-like_GBD"/>
    <property type="match status" value="1"/>
</dbReference>
<evidence type="ECO:0000259" key="3">
    <source>
        <dbReference type="Pfam" id="PF21788"/>
    </source>
</evidence>
<dbReference type="PANTHER" id="PTHR47577">
    <property type="entry name" value="THAP DOMAIN-CONTAINING PROTEIN 6"/>
    <property type="match status" value="1"/>
</dbReference>
<dbReference type="Pfam" id="PF21787">
    <property type="entry name" value="TNP-like_RNaseH_N"/>
    <property type="match status" value="1"/>
</dbReference>
<sequence length="785" mass="89464">METVFEEISPESYPEYSNPVQEMQDDSQMECLVSPGLAPESQAGMLHSLLESSSSCQKNYDECSEVEQLRKKNALLCTNLKNLKRKHKNALQILRRKTKKIRELQDLLKSKDKELSNAIKKKSLDKIPPGLKALFDRIISKTECENSSTKKYTEELKRFALEMDFLSPKAYRFLRSESGDNLPHARTMGKCLQNIDCDPGITKESLELLLAYTSKEKEQHRTVICQLVFDEVYIFKHLQNIGEKSYGVSVLGEGQATQILTFLLVSVDLQWKLPVAYFPFYKMQAPQKAGIIEKVIHSVQQTGVIINGITFDGAKINFKAIRIMGCDLSKSLDNYAVTEGLGSEIFIYPDPVHMLKLVRNTFSEYDLYDNEDRIISFRFIKALVDLQESEGVKLNNHLRTEHVQFKNKIMNVRLAAQTLSNSVANAIDVCREQLKLPDFKDSQGTSNFLRVFNNAFDVLNSRSSNHAGNKSQQSKELVVSSPNGTGFIGMRACLTNLVQIYKNLKIRASEDDIELKTYALNQDHLELFFGCIRTRLGCNTNPTVLQFRSSYKKLLTYVELKQNPEGGNCLGDLAKISVLGLNTNGNLNYLNGVKENNQTQEKFTTEEEVEIEIKENLKKKSVTDEDLLAISEIVKNFSTTTELSLELQADVIVTKIKGKVFCEGCVSELTQTNNANEEHASDLILALTKHCEAYMRQCIEVMGEVEFHKSMEVQEMVNTLLFTFKDYAFENSLTHLTDSIDHYVNLLSVYITTYAKVRMRQRENKINEKLSNRNKLHRLTHFKNM</sequence>
<dbReference type="InterPro" id="IPR021896">
    <property type="entry name" value="THAP9-like_HTH"/>
</dbReference>